<dbReference type="InterPro" id="IPR004358">
    <property type="entry name" value="Sig_transdc_His_kin-like_C"/>
</dbReference>
<dbReference type="InterPro" id="IPR003594">
    <property type="entry name" value="HATPase_dom"/>
</dbReference>
<organism evidence="13 14">
    <name type="scientific">Leifsonia aquatica</name>
    <name type="common">Corynebacterium aquaticum</name>
    <dbReference type="NCBI Taxonomy" id="144185"/>
    <lineage>
        <taxon>Bacteria</taxon>
        <taxon>Bacillati</taxon>
        <taxon>Actinomycetota</taxon>
        <taxon>Actinomycetes</taxon>
        <taxon>Micrococcales</taxon>
        <taxon>Microbacteriaceae</taxon>
        <taxon>Leifsonia</taxon>
    </lineage>
</organism>
<dbReference type="GO" id="GO:0005886">
    <property type="term" value="C:plasma membrane"/>
    <property type="evidence" value="ECO:0007669"/>
    <property type="project" value="UniProtKB-SubCell"/>
</dbReference>
<dbReference type="InterPro" id="IPR050428">
    <property type="entry name" value="TCS_sensor_his_kinase"/>
</dbReference>
<dbReference type="Gene3D" id="1.10.287.130">
    <property type="match status" value="1"/>
</dbReference>
<dbReference type="Gene3D" id="3.30.565.10">
    <property type="entry name" value="Histidine kinase-like ATPase, C-terminal domain"/>
    <property type="match status" value="1"/>
</dbReference>
<proteinExistence type="predicted"/>
<dbReference type="InterPro" id="IPR005467">
    <property type="entry name" value="His_kinase_dom"/>
</dbReference>
<dbReference type="PANTHER" id="PTHR45436">
    <property type="entry name" value="SENSOR HISTIDINE KINASE YKOH"/>
    <property type="match status" value="1"/>
</dbReference>
<keyword evidence="7 13" id="KW-0418">Kinase</keyword>
<dbReference type="SUPFAM" id="SSF47384">
    <property type="entry name" value="Homodimeric domain of signal transducing histidine kinase"/>
    <property type="match status" value="1"/>
</dbReference>
<gene>
    <name evidence="13" type="ORF">FHX33_002583</name>
</gene>
<dbReference type="Pfam" id="PF02518">
    <property type="entry name" value="HATPase_c"/>
    <property type="match status" value="1"/>
</dbReference>
<keyword evidence="6 11" id="KW-0812">Transmembrane</keyword>
<dbReference type="PROSITE" id="PS50109">
    <property type="entry name" value="HIS_KIN"/>
    <property type="match status" value="1"/>
</dbReference>
<feature type="transmembrane region" description="Helical" evidence="11">
    <location>
        <begin position="20"/>
        <end position="43"/>
    </location>
</feature>
<dbReference type="SMART" id="SM00387">
    <property type="entry name" value="HATPase_c"/>
    <property type="match status" value="1"/>
</dbReference>
<evidence type="ECO:0000256" key="10">
    <source>
        <dbReference type="ARBA" id="ARBA00023136"/>
    </source>
</evidence>
<evidence type="ECO:0000256" key="8">
    <source>
        <dbReference type="ARBA" id="ARBA00022989"/>
    </source>
</evidence>
<evidence type="ECO:0000256" key="6">
    <source>
        <dbReference type="ARBA" id="ARBA00022692"/>
    </source>
</evidence>
<feature type="transmembrane region" description="Helical" evidence="11">
    <location>
        <begin position="63"/>
        <end position="92"/>
    </location>
</feature>
<dbReference type="GO" id="GO:0000155">
    <property type="term" value="F:phosphorelay sensor kinase activity"/>
    <property type="evidence" value="ECO:0007669"/>
    <property type="project" value="InterPro"/>
</dbReference>
<name>A0A7W4YKD3_LEIAQ</name>
<dbReference type="Proteomes" id="UP000538196">
    <property type="component" value="Unassembled WGS sequence"/>
</dbReference>
<dbReference type="CDD" id="cd00082">
    <property type="entry name" value="HisKA"/>
    <property type="match status" value="1"/>
</dbReference>
<dbReference type="InterPro" id="IPR036890">
    <property type="entry name" value="HATPase_C_sf"/>
</dbReference>
<evidence type="ECO:0000256" key="4">
    <source>
        <dbReference type="ARBA" id="ARBA00022553"/>
    </source>
</evidence>
<dbReference type="PANTHER" id="PTHR45436:SF5">
    <property type="entry name" value="SENSOR HISTIDINE KINASE TRCS"/>
    <property type="match status" value="1"/>
</dbReference>
<dbReference type="InterPro" id="IPR036097">
    <property type="entry name" value="HisK_dim/P_sf"/>
</dbReference>
<evidence type="ECO:0000256" key="9">
    <source>
        <dbReference type="ARBA" id="ARBA00023012"/>
    </source>
</evidence>
<keyword evidence="9" id="KW-0902">Two-component regulatory system</keyword>
<dbReference type="EMBL" id="JACHVP010000002">
    <property type="protein sequence ID" value="MBB2967820.1"/>
    <property type="molecule type" value="Genomic_DNA"/>
</dbReference>
<dbReference type="SUPFAM" id="SSF55874">
    <property type="entry name" value="ATPase domain of HSP90 chaperone/DNA topoisomerase II/histidine kinase"/>
    <property type="match status" value="1"/>
</dbReference>
<sequence length="336" mass="34751">MRRQAQDADLREVRAASRSVGLQLAIASGALVVAAIGVAFFFVLDQLRPSEVDEPPKPGEHKIYIDTVEAMIAFVVVGVLAVAIAGVLSMIVTRRAVRPLGRALQVQRDFVADASHELRTPLAVLDARLQVLQRGLPDGDPSTATVAELRADTRTLIDVVNDLLLAADPEREAAVAPSPMAGPVGRAVESLGVLARDAGVELLLEADPEVRTTVPPASLQRCATALIDNALAHSPAGSRVTIGVARDGADAVLTVADQGAGITGIDPSRIFDRFARAQPDVPRRAGAGFGIGLALVREIAGRHGGSVAVTATGPSGTVLAMRVPAATSPRATGDAV</sequence>
<dbReference type="Pfam" id="PF00512">
    <property type="entry name" value="HisKA"/>
    <property type="match status" value="1"/>
</dbReference>
<dbReference type="EC" id="2.7.13.3" evidence="3"/>
<evidence type="ECO:0000256" key="11">
    <source>
        <dbReference type="SAM" id="Phobius"/>
    </source>
</evidence>
<dbReference type="InterPro" id="IPR003661">
    <property type="entry name" value="HisK_dim/P_dom"/>
</dbReference>
<protein>
    <recommendedName>
        <fullName evidence="3">histidine kinase</fullName>
        <ecNumber evidence="3">2.7.13.3</ecNumber>
    </recommendedName>
</protein>
<comment type="catalytic activity">
    <reaction evidence="1">
        <text>ATP + protein L-histidine = ADP + protein N-phospho-L-histidine.</text>
        <dbReference type="EC" id="2.7.13.3"/>
    </reaction>
</comment>
<evidence type="ECO:0000256" key="3">
    <source>
        <dbReference type="ARBA" id="ARBA00012438"/>
    </source>
</evidence>
<evidence type="ECO:0000259" key="12">
    <source>
        <dbReference type="PROSITE" id="PS50109"/>
    </source>
</evidence>
<keyword evidence="10 11" id="KW-0472">Membrane</keyword>
<keyword evidence="14" id="KW-1185">Reference proteome</keyword>
<evidence type="ECO:0000256" key="7">
    <source>
        <dbReference type="ARBA" id="ARBA00022777"/>
    </source>
</evidence>
<evidence type="ECO:0000256" key="1">
    <source>
        <dbReference type="ARBA" id="ARBA00000085"/>
    </source>
</evidence>
<feature type="domain" description="Histidine kinase" evidence="12">
    <location>
        <begin position="113"/>
        <end position="327"/>
    </location>
</feature>
<dbReference type="PRINTS" id="PR00344">
    <property type="entry name" value="BCTRLSENSOR"/>
</dbReference>
<reference evidence="13 14" key="1">
    <citation type="submission" date="2020-08" db="EMBL/GenBank/DDBJ databases">
        <title>Sequencing the genomes of 1000 actinobacteria strains.</title>
        <authorList>
            <person name="Klenk H.-P."/>
        </authorList>
    </citation>
    <scope>NUCLEOTIDE SEQUENCE [LARGE SCALE GENOMIC DNA]</scope>
    <source>
        <strain evidence="13 14">DSM 20146</strain>
    </source>
</reference>
<dbReference type="SMART" id="SM00388">
    <property type="entry name" value="HisKA"/>
    <property type="match status" value="1"/>
</dbReference>
<comment type="subcellular location">
    <subcellularLocation>
        <location evidence="2">Cell membrane</location>
    </subcellularLocation>
</comment>
<accession>A0A7W4YKD3</accession>
<keyword evidence="8 11" id="KW-1133">Transmembrane helix</keyword>
<comment type="caution">
    <text evidence="13">The sequence shown here is derived from an EMBL/GenBank/DDBJ whole genome shotgun (WGS) entry which is preliminary data.</text>
</comment>
<evidence type="ECO:0000313" key="13">
    <source>
        <dbReference type="EMBL" id="MBB2967820.1"/>
    </source>
</evidence>
<keyword evidence="4" id="KW-0597">Phosphoprotein</keyword>
<evidence type="ECO:0000313" key="14">
    <source>
        <dbReference type="Proteomes" id="UP000538196"/>
    </source>
</evidence>
<keyword evidence="5" id="KW-0808">Transferase</keyword>
<evidence type="ECO:0000256" key="5">
    <source>
        <dbReference type="ARBA" id="ARBA00022679"/>
    </source>
</evidence>
<dbReference type="AlphaFoldDB" id="A0A7W4YKD3"/>
<evidence type="ECO:0000256" key="2">
    <source>
        <dbReference type="ARBA" id="ARBA00004236"/>
    </source>
</evidence>
<dbReference type="RefSeq" id="WP_183428593.1">
    <property type="nucleotide sequence ID" value="NZ_JACHVP010000002.1"/>
</dbReference>